<dbReference type="PANTHER" id="PTHR46300">
    <property type="entry name" value="P450, PUTATIVE (EUROFUNG)-RELATED-RELATED"/>
    <property type="match status" value="1"/>
</dbReference>
<dbReference type="PANTHER" id="PTHR46300:SF2">
    <property type="entry name" value="CYTOCHROME P450 MONOOXYGENASE ALNH-RELATED"/>
    <property type="match status" value="1"/>
</dbReference>
<feature type="region of interest" description="Disordered" evidence="9">
    <location>
        <begin position="182"/>
        <end position="201"/>
    </location>
</feature>
<organism evidence="11">
    <name type="scientific">Pyricularia oryzae (strain Y34)</name>
    <name type="common">Rice blast fungus</name>
    <name type="synonym">Magnaporthe oryzae</name>
    <dbReference type="NCBI Taxonomy" id="1143189"/>
    <lineage>
        <taxon>Eukaryota</taxon>
        <taxon>Fungi</taxon>
        <taxon>Dikarya</taxon>
        <taxon>Ascomycota</taxon>
        <taxon>Pezizomycotina</taxon>
        <taxon>Sordariomycetes</taxon>
        <taxon>Sordariomycetidae</taxon>
        <taxon>Magnaporthales</taxon>
        <taxon>Pyriculariaceae</taxon>
        <taxon>Pyricularia</taxon>
    </lineage>
</organism>
<keyword evidence="7 8" id="KW-0349">Heme</keyword>
<comment type="similarity">
    <text evidence="2 8">Belongs to the cytochrome P450 family.</text>
</comment>
<feature type="region of interest" description="Disordered" evidence="9">
    <location>
        <begin position="135"/>
        <end position="171"/>
    </location>
</feature>
<evidence type="ECO:0000256" key="1">
    <source>
        <dbReference type="ARBA" id="ARBA00001971"/>
    </source>
</evidence>
<evidence type="ECO:0000256" key="8">
    <source>
        <dbReference type="RuleBase" id="RU000461"/>
    </source>
</evidence>
<sequence length="357" mass="40503">MTLFTVPMAAILLLLVAAVLLVPRIRSKSRFPPGPPTLPFLGNLHQMPTSKAFLSYQEWSTTHAASSSGLLGFHLGPSAKLLVLHKWEQVRDLLDLRGAIYSDRPYVPALDYALPPPHDQHAAFYALRAQVEEAAAHDRRVPARPQRAARPGPAGRGHADGLGPAPPRPRLPRLHAALLGRRHPGLRLRRARQGRRPRQLEPPLLRRQRALRRLLGEVDTMRFRPQFPTSIPHATTKDDTYQGYSIPKGTTVMMNVWALYHDPAEYEDPDSFVPERYLRNRFGTRHDHVESGQDDAKPQQGFRRDTWAFGAGRRACPGRRFAENTLLTLTAKALWRLTLWPWARWTWTSGPGSRMRF</sequence>
<dbReference type="InterPro" id="IPR001128">
    <property type="entry name" value="Cyt_P450"/>
</dbReference>
<evidence type="ECO:0000256" key="10">
    <source>
        <dbReference type="SAM" id="SignalP"/>
    </source>
</evidence>
<dbReference type="Gene3D" id="1.10.630.10">
    <property type="entry name" value="Cytochrome P450"/>
    <property type="match status" value="2"/>
</dbReference>
<feature type="binding site" description="axial binding residue" evidence="7">
    <location>
        <position position="316"/>
    </location>
    <ligand>
        <name>heme</name>
        <dbReference type="ChEBI" id="CHEBI:30413"/>
    </ligand>
    <ligandPart>
        <name>Fe</name>
        <dbReference type="ChEBI" id="CHEBI:18248"/>
    </ligandPart>
</feature>
<gene>
    <name evidence="11" type="ORF">OOU_Y34scaffold00258g7</name>
</gene>
<dbReference type="SUPFAM" id="SSF48264">
    <property type="entry name" value="Cytochrome P450"/>
    <property type="match status" value="2"/>
</dbReference>
<dbReference type="InterPro" id="IPR002403">
    <property type="entry name" value="Cyt_P450_E_grp-IV"/>
</dbReference>
<dbReference type="Pfam" id="PF00067">
    <property type="entry name" value="p450"/>
    <property type="match status" value="1"/>
</dbReference>
<evidence type="ECO:0000256" key="6">
    <source>
        <dbReference type="ARBA" id="ARBA00023033"/>
    </source>
</evidence>
<evidence type="ECO:0000256" key="5">
    <source>
        <dbReference type="ARBA" id="ARBA00023004"/>
    </source>
</evidence>
<accession>A0AA97P470</accession>
<reference evidence="11" key="1">
    <citation type="journal article" date="2012" name="PLoS Genet.">
        <title>Comparative analysis of the genomes of two field isolates of the rice blast fungus Magnaporthe oryzae.</title>
        <authorList>
            <person name="Xue M."/>
            <person name="Yang J."/>
            <person name="Li Z."/>
            <person name="Hu S."/>
            <person name="Yao N."/>
            <person name="Dean R.A."/>
            <person name="Zhao W."/>
            <person name="Shen M."/>
            <person name="Zhang H."/>
            <person name="Li C."/>
            <person name="Liu L."/>
            <person name="Cao L."/>
            <person name="Xu X."/>
            <person name="Xing Y."/>
            <person name="Hsiang T."/>
            <person name="Zhang Z."/>
            <person name="Xu J.R."/>
            <person name="Peng Y.L."/>
        </authorList>
    </citation>
    <scope>NUCLEOTIDE SEQUENCE</scope>
    <source>
        <strain evidence="11">Y34</strain>
    </source>
</reference>
<dbReference type="PRINTS" id="PR00465">
    <property type="entry name" value="EP450IV"/>
</dbReference>
<evidence type="ECO:0000256" key="3">
    <source>
        <dbReference type="ARBA" id="ARBA00022723"/>
    </source>
</evidence>
<dbReference type="Proteomes" id="UP000011086">
    <property type="component" value="Unassembled WGS sequence"/>
</dbReference>
<evidence type="ECO:0000256" key="9">
    <source>
        <dbReference type="SAM" id="MobiDB-lite"/>
    </source>
</evidence>
<keyword evidence="5 7" id="KW-0408">Iron</keyword>
<dbReference type="AlphaFoldDB" id="A0AA97P470"/>
<proteinExistence type="inferred from homology"/>
<evidence type="ECO:0000256" key="7">
    <source>
        <dbReference type="PIRSR" id="PIRSR602403-1"/>
    </source>
</evidence>
<dbReference type="InterPro" id="IPR050364">
    <property type="entry name" value="Cytochrome_P450_fung"/>
</dbReference>
<dbReference type="GO" id="GO:0016705">
    <property type="term" value="F:oxidoreductase activity, acting on paired donors, with incorporation or reduction of molecular oxygen"/>
    <property type="evidence" value="ECO:0007669"/>
    <property type="project" value="InterPro"/>
</dbReference>
<dbReference type="GO" id="GO:0020037">
    <property type="term" value="F:heme binding"/>
    <property type="evidence" value="ECO:0007669"/>
    <property type="project" value="InterPro"/>
</dbReference>
<dbReference type="InterPro" id="IPR036396">
    <property type="entry name" value="Cyt_P450_sf"/>
</dbReference>
<comment type="cofactor">
    <cofactor evidence="1 7">
        <name>heme</name>
        <dbReference type="ChEBI" id="CHEBI:30413"/>
    </cofactor>
</comment>
<keyword evidence="3 7" id="KW-0479">Metal-binding</keyword>
<keyword evidence="10" id="KW-0732">Signal</keyword>
<feature type="compositionally biased region" description="Basic residues" evidence="9">
    <location>
        <begin position="182"/>
        <end position="197"/>
    </location>
</feature>
<feature type="chain" id="PRO_5041701272" description="Cytochrome P450" evidence="10">
    <location>
        <begin position="28"/>
        <end position="357"/>
    </location>
</feature>
<keyword evidence="6 8" id="KW-0503">Monooxygenase</keyword>
<dbReference type="GO" id="GO:0005506">
    <property type="term" value="F:iron ion binding"/>
    <property type="evidence" value="ECO:0007669"/>
    <property type="project" value="InterPro"/>
</dbReference>
<protein>
    <recommendedName>
        <fullName evidence="12">Cytochrome P450</fullName>
    </recommendedName>
</protein>
<evidence type="ECO:0000256" key="4">
    <source>
        <dbReference type="ARBA" id="ARBA00023002"/>
    </source>
</evidence>
<evidence type="ECO:0000313" key="11">
    <source>
        <dbReference type="EMBL" id="ELQ41673.1"/>
    </source>
</evidence>
<feature type="signal peptide" evidence="10">
    <location>
        <begin position="1"/>
        <end position="27"/>
    </location>
</feature>
<keyword evidence="4 8" id="KW-0560">Oxidoreductase</keyword>
<dbReference type="GO" id="GO:0004497">
    <property type="term" value="F:monooxygenase activity"/>
    <property type="evidence" value="ECO:0007669"/>
    <property type="project" value="UniProtKB-KW"/>
</dbReference>
<dbReference type="PROSITE" id="PS00086">
    <property type="entry name" value="CYTOCHROME_P450"/>
    <property type="match status" value="1"/>
</dbReference>
<evidence type="ECO:0008006" key="12">
    <source>
        <dbReference type="Google" id="ProtNLM"/>
    </source>
</evidence>
<name>A0AA97P470_PYRO3</name>
<evidence type="ECO:0000256" key="2">
    <source>
        <dbReference type="ARBA" id="ARBA00010617"/>
    </source>
</evidence>
<feature type="compositionally biased region" description="Low complexity" evidence="9">
    <location>
        <begin position="143"/>
        <end position="153"/>
    </location>
</feature>
<dbReference type="InterPro" id="IPR017972">
    <property type="entry name" value="Cyt_P450_CS"/>
</dbReference>
<dbReference type="EMBL" id="JH792936">
    <property type="protein sequence ID" value="ELQ41673.1"/>
    <property type="molecule type" value="Genomic_DNA"/>
</dbReference>